<accession>A0A922KUB8</accession>
<protein>
    <submittedName>
        <fullName evidence="2">Uncharacterized protein</fullName>
    </submittedName>
</protein>
<reference evidence="2" key="2">
    <citation type="journal article" date="2022" name="Res Sq">
        <title>Comparative Genomics Reveals Insights into the Divergent Evolution of Astigmatic Mites and Household Pest Adaptations.</title>
        <authorList>
            <person name="Xiong Q."/>
            <person name="Wan A.T.-Y."/>
            <person name="Liu X.-Y."/>
            <person name="Fung C.S.-H."/>
            <person name="Xiao X."/>
            <person name="Malainual N."/>
            <person name="Hou J."/>
            <person name="Wang L."/>
            <person name="Wang M."/>
            <person name="Yang K."/>
            <person name="Cui Y."/>
            <person name="Leung E."/>
            <person name="Nong W."/>
            <person name="Shin S.-K."/>
            <person name="Au S."/>
            <person name="Jeong K.Y."/>
            <person name="Chew F.T."/>
            <person name="Hui J."/>
            <person name="Leung T.F."/>
            <person name="Tungtrongchitr A."/>
            <person name="Zhong N."/>
            <person name="Liu Z."/>
            <person name="Tsui S."/>
        </authorList>
    </citation>
    <scope>NUCLEOTIDE SEQUENCE</scope>
    <source>
        <strain evidence="2">Derf</strain>
        <tissue evidence="2">Whole organism</tissue>
    </source>
</reference>
<sequence>MKSRRNVHVRVAIFSSRSIIGLSLYFGLRYFRFRYLGRNRFAVAFRLTNVVRQCPRMVPPCRNARRTDPSLDSVGSKSSGGLSLVQSAARIFARFFAGKGYH</sequence>
<comment type="caution">
    <text evidence="2">The sequence shown here is derived from an EMBL/GenBank/DDBJ whole genome shotgun (WGS) entry which is preliminary data.</text>
</comment>
<dbReference type="Proteomes" id="UP000790347">
    <property type="component" value="Unassembled WGS sequence"/>
</dbReference>
<keyword evidence="1" id="KW-1133">Transmembrane helix</keyword>
<evidence type="ECO:0000313" key="3">
    <source>
        <dbReference type="Proteomes" id="UP000790347"/>
    </source>
</evidence>
<gene>
    <name evidence="2" type="ORF">DERF_012972</name>
</gene>
<feature type="transmembrane region" description="Helical" evidence="1">
    <location>
        <begin position="12"/>
        <end position="31"/>
    </location>
</feature>
<keyword evidence="3" id="KW-1185">Reference proteome</keyword>
<proteinExistence type="predicted"/>
<dbReference type="EMBL" id="ASGP02000007">
    <property type="protein sequence ID" value="KAH9496951.1"/>
    <property type="molecule type" value="Genomic_DNA"/>
</dbReference>
<reference evidence="2" key="1">
    <citation type="submission" date="2013-05" db="EMBL/GenBank/DDBJ databases">
        <authorList>
            <person name="Yim A.K.Y."/>
            <person name="Chan T.F."/>
            <person name="Ji K.M."/>
            <person name="Liu X.Y."/>
            <person name="Zhou J.W."/>
            <person name="Li R.Q."/>
            <person name="Yang K.Y."/>
            <person name="Li J."/>
            <person name="Li M."/>
            <person name="Law P.T.W."/>
            <person name="Wu Y.L."/>
            <person name="Cai Z.L."/>
            <person name="Qin H."/>
            <person name="Bao Y."/>
            <person name="Leung R.K.K."/>
            <person name="Ng P.K.S."/>
            <person name="Zou J."/>
            <person name="Zhong X.J."/>
            <person name="Ran P.X."/>
            <person name="Zhong N.S."/>
            <person name="Liu Z.G."/>
            <person name="Tsui S.K.W."/>
        </authorList>
    </citation>
    <scope>NUCLEOTIDE SEQUENCE</scope>
    <source>
        <strain evidence="2">Derf</strain>
        <tissue evidence="2">Whole organism</tissue>
    </source>
</reference>
<organism evidence="2 3">
    <name type="scientific">Dermatophagoides farinae</name>
    <name type="common">American house dust mite</name>
    <dbReference type="NCBI Taxonomy" id="6954"/>
    <lineage>
        <taxon>Eukaryota</taxon>
        <taxon>Metazoa</taxon>
        <taxon>Ecdysozoa</taxon>
        <taxon>Arthropoda</taxon>
        <taxon>Chelicerata</taxon>
        <taxon>Arachnida</taxon>
        <taxon>Acari</taxon>
        <taxon>Acariformes</taxon>
        <taxon>Sarcoptiformes</taxon>
        <taxon>Astigmata</taxon>
        <taxon>Psoroptidia</taxon>
        <taxon>Analgoidea</taxon>
        <taxon>Pyroglyphidae</taxon>
        <taxon>Dermatophagoidinae</taxon>
        <taxon>Dermatophagoides</taxon>
    </lineage>
</organism>
<keyword evidence="1" id="KW-0812">Transmembrane</keyword>
<evidence type="ECO:0000313" key="2">
    <source>
        <dbReference type="EMBL" id="KAH9496951.1"/>
    </source>
</evidence>
<name>A0A922KUB8_DERFA</name>
<evidence type="ECO:0000256" key="1">
    <source>
        <dbReference type="SAM" id="Phobius"/>
    </source>
</evidence>
<keyword evidence="1" id="KW-0472">Membrane</keyword>
<dbReference type="AlphaFoldDB" id="A0A922KUB8"/>